<dbReference type="Proteomes" id="UP000604475">
    <property type="component" value="Unassembled WGS sequence"/>
</dbReference>
<evidence type="ECO:0000313" key="2">
    <source>
        <dbReference type="EMBL" id="MBL7626188.1"/>
    </source>
</evidence>
<evidence type="ECO:0000256" key="1">
    <source>
        <dbReference type="SAM" id="MobiDB-lite"/>
    </source>
</evidence>
<reference evidence="2" key="1">
    <citation type="submission" date="2020-12" db="EMBL/GenBank/DDBJ databases">
        <title>Genomic characterization of non-nitrogen-fixing Frankia strains.</title>
        <authorList>
            <person name="Carlos-Shanley C."/>
            <person name="Guerra T."/>
            <person name="Hahn D."/>
        </authorList>
    </citation>
    <scope>NUCLEOTIDE SEQUENCE</scope>
    <source>
        <strain evidence="2">CN6</strain>
    </source>
</reference>
<gene>
    <name evidence="2" type="ORF">I7412_03155</name>
</gene>
<comment type="caution">
    <text evidence="2">The sequence shown here is derived from an EMBL/GenBank/DDBJ whole genome shotgun (WGS) entry which is preliminary data.</text>
</comment>
<protein>
    <submittedName>
        <fullName evidence="2">Uncharacterized protein</fullName>
    </submittedName>
</protein>
<organism evidence="2 3">
    <name type="scientific">Frankia nepalensis</name>
    <dbReference type="NCBI Taxonomy" id="1836974"/>
    <lineage>
        <taxon>Bacteria</taxon>
        <taxon>Bacillati</taxon>
        <taxon>Actinomycetota</taxon>
        <taxon>Actinomycetes</taxon>
        <taxon>Frankiales</taxon>
        <taxon>Frankiaceae</taxon>
        <taxon>Frankia</taxon>
    </lineage>
</organism>
<feature type="region of interest" description="Disordered" evidence="1">
    <location>
        <begin position="483"/>
        <end position="549"/>
    </location>
</feature>
<feature type="compositionally biased region" description="Pro residues" evidence="1">
    <location>
        <begin position="45"/>
        <end position="55"/>
    </location>
</feature>
<accession>A0A937ULM5</accession>
<evidence type="ECO:0000313" key="3">
    <source>
        <dbReference type="Proteomes" id="UP000604475"/>
    </source>
</evidence>
<feature type="compositionally biased region" description="Low complexity" evidence="1">
    <location>
        <begin position="503"/>
        <end position="526"/>
    </location>
</feature>
<keyword evidence="3" id="KW-1185">Reference proteome</keyword>
<dbReference type="RefSeq" id="WP_202998682.1">
    <property type="nucleotide sequence ID" value="NZ_JADWYU010000142.1"/>
</dbReference>
<feature type="region of interest" description="Disordered" evidence="1">
    <location>
        <begin position="368"/>
        <end position="401"/>
    </location>
</feature>
<dbReference type="AlphaFoldDB" id="A0A937ULM5"/>
<sequence length="549" mass="58735">MTDPTGTGRSRRAWATAQPTTVRLEEAVGFAIPRQIQQYLRDLPPRPGWPGPPEGPLSDETVRAHRPTRHSPVRVAGEPASRHGRLLRHEEPLIDWERDGVRVEVFLGTASRGLSLGYRISEITPGRERDVVFCGVRRTLPSLDGDPVDDTIRHVVLTVIGRALHDDTVTERQHAFVRRHRAVIGAVVARPPDHPFPDGTRVVAHKSDPARRATGTVLVAVDDADGHGYLWRPDAADLPGHPWRDQPTWALRAHPDDLRPTLAVPEALDSAFLTTGAQVATIDDPRFATGTVLRAFADGGAPRYEIEPHDVPLPPVVLDADDLVPLRGTAWPTVEVLLAARATAGLSPQAGEMLVTARETAIVLATPDGPDVLTAPGRRQTNPALDPGQHTRPTPVPEHLLTPARRTPTLTWTGDGTIRVDDPGHGRLDVGEELFNAAMRHPPAELDAMLARRPWLATSPDQPAFVAAALAARYAARDVLRVPALEPGPPTRPGAGDRPVDLPAGASPTAAGPSDIPGGEPAAEAEPLPPSPATDPDLAGPDPSPDPGL</sequence>
<dbReference type="EMBL" id="JAEACQ010000123">
    <property type="protein sequence ID" value="MBL7626188.1"/>
    <property type="molecule type" value="Genomic_DNA"/>
</dbReference>
<proteinExistence type="predicted"/>
<name>A0A937ULM5_9ACTN</name>
<feature type="region of interest" description="Disordered" evidence="1">
    <location>
        <begin position="43"/>
        <end position="82"/>
    </location>
</feature>